<evidence type="ECO:0000256" key="1">
    <source>
        <dbReference type="ARBA" id="ARBA00004370"/>
    </source>
</evidence>
<dbReference type="InterPro" id="IPR021860">
    <property type="entry name" value="Peptidase_S12_Pab87-rel_C"/>
</dbReference>
<dbReference type="InterPro" id="IPR012338">
    <property type="entry name" value="Beta-lactam/transpept-like"/>
</dbReference>
<accession>A0A368JX11</accession>
<evidence type="ECO:0000256" key="4">
    <source>
        <dbReference type="SAM" id="SignalP"/>
    </source>
</evidence>
<keyword evidence="8" id="KW-1185">Reference proteome</keyword>
<evidence type="ECO:0000256" key="2">
    <source>
        <dbReference type="ARBA" id="ARBA00023136"/>
    </source>
</evidence>
<dbReference type="Pfam" id="PF00515">
    <property type="entry name" value="TPR_1"/>
    <property type="match status" value="1"/>
</dbReference>
<sequence length="576" mass="64284">MNTRFTTRLLAVVLTVLMVPYAFAQKKAEKIEELMRQYVENRQFNGTVLVAENGKVIVKKGYGLANMEWNIPNTPDTKFRLGSVTKQFTAFLIMQLVDQGKLKVSEKITTYLPDYPKATGDKITVHHLLTHTSGIPNYTNFPRFFETMSRDPYAPEAFVKKFSDLPLDFEPGSKFSYSNSGYFLLGVLIEKVTGKPYATVLQEGILTPAKLKDTGYDLSGPILPKRAAAYEKRGGGYVNAPYLDMTIPYAAGSLYSTVEDLYRWDQLLYTDQLLSAASKKALFTPALAHYAYGWGVGNAKIGQRKDSVLIVSHGGGINGFNTQFTRIPNDKHTVILLNNTGGTVLGAIQANILNILYDQPYEKPKKSIATALRQTLATASLEKALQQFLQLKTDKAYSLNEDEMNELGYDLMREGKMKEALAVFNLNVEAYPQSSNVYDSRGEAYLKNGDKELAIKDYKKSVELDPRNTNGVEVLKTMGEKVAGPKDATVSAEILEKYVGKYELAPTFSITVTRTDTQLFAQATGQDRFELFPESETKFYLKVVPAQVTFVKDEKGQVTQLVLHQNGRDIPGKRIP</sequence>
<evidence type="ECO:0000313" key="8">
    <source>
        <dbReference type="Proteomes" id="UP000253383"/>
    </source>
</evidence>
<keyword evidence="4" id="KW-0732">Signal</keyword>
<dbReference type="InterPro" id="IPR050491">
    <property type="entry name" value="AmpC-like"/>
</dbReference>
<reference evidence="7 8" key="1">
    <citation type="submission" date="2018-07" db="EMBL/GenBank/DDBJ databases">
        <title>Genome analysis of Larkinella rosea.</title>
        <authorList>
            <person name="Zhou Z."/>
            <person name="Wang G."/>
        </authorList>
    </citation>
    <scope>NUCLEOTIDE SEQUENCE [LARGE SCALE GENOMIC DNA]</scope>
    <source>
        <strain evidence="8">zzj9</strain>
    </source>
</reference>
<protein>
    <submittedName>
        <fullName evidence="7">DUF3471 domain-containing protein</fullName>
    </submittedName>
</protein>
<feature type="chain" id="PRO_5017025971" evidence="4">
    <location>
        <begin position="25"/>
        <end position="576"/>
    </location>
</feature>
<feature type="domain" description="Peptidase S12 Pab87-related C-terminal" evidence="6">
    <location>
        <begin position="486"/>
        <end position="570"/>
    </location>
</feature>
<evidence type="ECO:0000259" key="5">
    <source>
        <dbReference type="Pfam" id="PF00144"/>
    </source>
</evidence>
<dbReference type="SUPFAM" id="SSF48452">
    <property type="entry name" value="TPR-like"/>
    <property type="match status" value="1"/>
</dbReference>
<keyword evidence="2" id="KW-0472">Membrane</keyword>
<name>A0A368JX11_9BACT</name>
<evidence type="ECO:0000313" key="7">
    <source>
        <dbReference type="EMBL" id="RCR70741.1"/>
    </source>
</evidence>
<dbReference type="InterPro" id="IPR011990">
    <property type="entry name" value="TPR-like_helical_dom_sf"/>
</dbReference>
<dbReference type="PANTHER" id="PTHR46825">
    <property type="entry name" value="D-ALANYL-D-ALANINE-CARBOXYPEPTIDASE/ENDOPEPTIDASE AMPH"/>
    <property type="match status" value="1"/>
</dbReference>
<dbReference type="InterPro" id="IPR019734">
    <property type="entry name" value="TPR_rpt"/>
</dbReference>
<dbReference type="Gene3D" id="3.40.710.10">
    <property type="entry name" value="DD-peptidase/beta-lactamase superfamily"/>
    <property type="match status" value="1"/>
</dbReference>
<dbReference type="PANTHER" id="PTHR46825:SF11">
    <property type="entry name" value="PENICILLIN-BINDING PROTEIN 4"/>
    <property type="match status" value="1"/>
</dbReference>
<comment type="subcellular location">
    <subcellularLocation>
        <location evidence="1">Membrane</location>
    </subcellularLocation>
</comment>
<dbReference type="SMART" id="SM00028">
    <property type="entry name" value="TPR"/>
    <property type="match status" value="2"/>
</dbReference>
<dbReference type="GO" id="GO:0016020">
    <property type="term" value="C:membrane"/>
    <property type="evidence" value="ECO:0007669"/>
    <property type="project" value="UniProtKB-SubCell"/>
</dbReference>
<dbReference type="Proteomes" id="UP000253383">
    <property type="component" value="Unassembled WGS sequence"/>
</dbReference>
<dbReference type="RefSeq" id="WP_114404658.1">
    <property type="nucleotide sequence ID" value="NZ_QOWE01000003.1"/>
</dbReference>
<feature type="signal peptide" evidence="4">
    <location>
        <begin position="1"/>
        <end position="24"/>
    </location>
</feature>
<evidence type="ECO:0000256" key="3">
    <source>
        <dbReference type="PROSITE-ProRule" id="PRU00339"/>
    </source>
</evidence>
<dbReference type="Gene3D" id="1.25.40.10">
    <property type="entry name" value="Tetratricopeptide repeat domain"/>
    <property type="match status" value="1"/>
</dbReference>
<dbReference type="EMBL" id="QOWE01000003">
    <property type="protein sequence ID" value="RCR70741.1"/>
    <property type="molecule type" value="Genomic_DNA"/>
</dbReference>
<dbReference type="Pfam" id="PF11954">
    <property type="entry name" value="DUF3471"/>
    <property type="match status" value="1"/>
</dbReference>
<gene>
    <name evidence="7" type="ORF">DUE52_03875</name>
</gene>
<dbReference type="AlphaFoldDB" id="A0A368JX11"/>
<feature type="domain" description="Beta-lactamase-related" evidence="5">
    <location>
        <begin position="32"/>
        <end position="343"/>
    </location>
</feature>
<dbReference type="SUPFAM" id="SSF56601">
    <property type="entry name" value="beta-lactamase/transpeptidase-like"/>
    <property type="match status" value="1"/>
</dbReference>
<dbReference type="OrthoDB" id="9793489at2"/>
<dbReference type="PROSITE" id="PS50005">
    <property type="entry name" value="TPR"/>
    <property type="match status" value="1"/>
</dbReference>
<proteinExistence type="predicted"/>
<dbReference type="PROSITE" id="PS50293">
    <property type="entry name" value="TPR_REGION"/>
    <property type="match status" value="1"/>
</dbReference>
<evidence type="ECO:0000259" key="6">
    <source>
        <dbReference type="Pfam" id="PF11954"/>
    </source>
</evidence>
<dbReference type="Pfam" id="PF00144">
    <property type="entry name" value="Beta-lactamase"/>
    <property type="match status" value="1"/>
</dbReference>
<feature type="repeat" description="TPR" evidence="3">
    <location>
        <begin position="435"/>
        <end position="468"/>
    </location>
</feature>
<keyword evidence="3" id="KW-0802">TPR repeat</keyword>
<organism evidence="7 8">
    <name type="scientific">Larkinella punicea</name>
    <dbReference type="NCBI Taxonomy" id="2315727"/>
    <lineage>
        <taxon>Bacteria</taxon>
        <taxon>Pseudomonadati</taxon>
        <taxon>Bacteroidota</taxon>
        <taxon>Cytophagia</taxon>
        <taxon>Cytophagales</taxon>
        <taxon>Spirosomataceae</taxon>
        <taxon>Larkinella</taxon>
    </lineage>
</organism>
<comment type="caution">
    <text evidence="7">The sequence shown here is derived from an EMBL/GenBank/DDBJ whole genome shotgun (WGS) entry which is preliminary data.</text>
</comment>
<dbReference type="InterPro" id="IPR001466">
    <property type="entry name" value="Beta-lactam-related"/>
</dbReference>